<dbReference type="Gene3D" id="1.25.40.10">
    <property type="entry name" value="Tetratricopeptide repeat domain"/>
    <property type="match status" value="1"/>
</dbReference>
<reference evidence="3" key="1">
    <citation type="journal article" date="2019" name="Int. J. Syst. Evol. Microbiol.">
        <title>The Global Catalogue of Microorganisms (GCM) 10K type strain sequencing project: providing services to taxonomists for standard genome sequencing and annotation.</title>
        <authorList>
            <consortium name="The Broad Institute Genomics Platform"/>
            <consortium name="The Broad Institute Genome Sequencing Center for Infectious Disease"/>
            <person name="Wu L."/>
            <person name="Ma J."/>
        </authorList>
    </citation>
    <scope>NUCLEOTIDE SEQUENCE [LARGE SCALE GENOMIC DNA]</scope>
    <source>
        <strain evidence="3">JCM 18015</strain>
    </source>
</reference>
<organism evidence="2 3">
    <name type="scientific">[Roseibacterium] beibuensis</name>
    <dbReference type="NCBI Taxonomy" id="1193142"/>
    <lineage>
        <taxon>Bacteria</taxon>
        <taxon>Pseudomonadati</taxon>
        <taxon>Pseudomonadota</taxon>
        <taxon>Alphaproteobacteria</taxon>
        <taxon>Rhodobacterales</taxon>
        <taxon>Roseobacteraceae</taxon>
        <taxon>Roseicyclus</taxon>
    </lineage>
</organism>
<name>A0ABP9LPN2_9RHOB</name>
<comment type="caution">
    <text evidence="2">The sequence shown here is derived from an EMBL/GenBank/DDBJ whole genome shotgun (WGS) entry which is preliminary data.</text>
</comment>
<feature type="region of interest" description="Disordered" evidence="1">
    <location>
        <begin position="164"/>
        <end position="197"/>
    </location>
</feature>
<gene>
    <name evidence="2" type="ORF">GCM10023209_32250</name>
</gene>
<protein>
    <recommendedName>
        <fullName evidence="4">Tetratricopeptide repeat protein</fullName>
    </recommendedName>
</protein>
<evidence type="ECO:0000313" key="3">
    <source>
        <dbReference type="Proteomes" id="UP001499910"/>
    </source>
</evidence>
<dbReference type="EMBL" id="BAABHW010000005">
    <property type="protein sequence ID" value="GAA5079662.1"/>
    <property type="molecule type" value="Genomic_DNA"/>
</dbReference>
<evidence type="ECO:0000256" key="1">
    <source>
        <dbReference type="SAM" id="MobiDB-lite"/>
    </source>
</evidence>
<sequence>MERKRKTELDAGLAVAALRTGNPGAARQAAESGLSHSPGDKSLLRLLLLAQMSMEDRDAAQQTEARLATDTLDDDTFDVLLAAALAANRVSDARDLIARADREAQVSAPLRAMGRSRIAMHLGDVEAAKAILVSAIEAHPEATALRAMMTETLMASGGAAYARDVLGRLGQPPKNPDPEDAVSTRPPAPPEDTAKGA</sequence>
<dbReference type="RefSeq" id="WP_259552195.1">
    <property type="nucleotide sequence ID" value="NZ_BAABHW010000005.1"/>
</dbReference>
<dbReference type="InterPro" id="IPR011990">
    <property type="entry name" value="TPR-like_helical_dom_sf"/>
</dbReference>
<proteinExistence type="predicted"/>
<keyword evidence="3" id="KW-1185">Reference proteome</keyword>
<evidence type="ECO:0008006" key="4">
    <source>
        <dbReference type="Google" id="ProtNLM"/>
    </source>
</evidence>
<accession>A0ABP9LPN2</accession>
<evidence type="ECO:0000313" key="2">
    <source>
        <dbReference type="EMBL" id="GAA5079662.1"/>
    </source>
</evidence>
<dbReference type="Proteomes" id="UP001499910">
    <property type="component" value="Unassembled WGS sequence"/>
</dbReference>